<sequence>MANACSFGPNKTEAVHNEQNLALMSSVSYCQNQFDNLFRLPSTALWHLSAFHRRERTIFAFYVKFFHSLQIQITRYIKISIE</sequence>
<dbReference type="AlphaFoldDB" id="G9NNB5"/>
<dbReference type="EMBL" id="ABDG02000020">
    <property type="protein sequence ID" value="EHK47564.1"/>
    <property type="molecule type" value="Genomic_DNA"/>
</dbReference>
<accession>G9NNB5</accession>
<organism evidence="1 2">
    <name type="scientific">Hypocrea atroviridis (strain ATCC 20476 / IMI 206040)</name>
    <name type="common">Trichoderma atroviride</name>
    <dbReference type="NCBI Taxonomy" id="452589"/>
    <lineage>
        <taxon>Eukaryota</taxon>
        <taxon>Fungi</taxon>
        <taxon>Dikarya</taxon>
        <taxon>Ascomycota</taxon>
        <taxon>Pezizomycotina</taxon>
        <taxon>Sordariomycetes</taxon>
        <taxon>Hypocreomycetidae</taxon>
        <taxon>Hypocreales</taxon>
        <taxon>Hypocreaceae</taxon>
        <taxon>Trichoderma</taxon>
    </lineage>
</organism>
<reference evidence="1 2" key="1">
    <citation type="journal article" date="2011" name="Genome Biol.">
        <title>Comparative genome sequence analysis underscores mycoparasitism as the ancestral life style of Trichoderma.</title>
        <authorList>
            <person name="Kubicek C.P."/>
            <person name="Herrera-Estrella A."/>
            <person name="Seidl-Seiboth V."/>
            <person name="Martinez D.A."/>
            <person name="Druzhinina I.S."/>
            <person name="Thon M."/>
            <person name="Zeilinger S."/>
            <person name="Casas-Flores S."/>
            <person name="Horwitz B.A."/>
            <person name="Mukherjee P.K."/>
            <person name="Mukherjee M."/>
            <person name="Kredics L."/>
            <person name="Alcaraz L.D."/>
            <person name="Aerts A."/>
            <person name="Antal Z."/>
            <person name="Atanasova L."/>
            <person name="Cervantes-Badillo M.G."/>
            <person name="Challacombe J."/>
            <person name="Chertkov O."/>
            <person name="McCluskey K."/>
            <person name="Coulpier F."/>
            <person name="Deshpande N."/>
            <person name="von Doehren H."/>
            <person name="Ebbole D.J."/>
            <person name="Esquivel-Naranjo E.U."/>
            <person name="Fekete E."/>
            <person name="Flipphi M."/>
            <person name="Glaser F."/>
            <person name="Gomez-Rodriguez E.Y."/>
            <person name="Gruber S."/>
            <person name="Han C."/>
            <person name="Henrissat B."/>
            <person name="Hermosa R."/>
            <person name="Hernandez-Onate M."/>
            <person name="Karaffa L."/>
            <person name="Kosti I."/>
            <person name="Le Crom S."/>
            <person name="Lindquist E."/>
            <person name="Lucas S."/>
            <person name="Luebeck M."/>
            <person name="Luebeck P.S."/>
            <person name="Margeot A."/>
            <person name="Metz B."/>
            <person name="Misra M."/>
            <person name="Nevalainen H."/>
            <person name="Omann M."/>
            <person name="Packer N."/>
            <person name="Perrone G."/>
            <person name="Uresti-Rivera E.E."/>
            <person name="Salamov A."/>
            <person name="Schmoll M."/>
            <person name="Seiboth B."/>
            <person name="Shapiro H."/>
            <person name="Sukno S."/>
            <person name="Tamayo-Ramos J.A."/>
            <person name="Tisch D."/>
            <person name="Wiest A."/>
            <person name="Wilkinson H.H."/>
            <person name="Zhang M."/>
            <person name="Coutinho P.M."/>
            <person name="Kenerley C.M."/>
            <person name="Monte E."/>
            <person name="Baker S.E."/>
            <person name="Grigoriev I.V."/>
        </authorList>
    </citation>
    <scope>NUCLEOTIDE SEQUENCE [LARGE SCALE GENOMIC DNA]</scope>
    <source>
        <strain evidence="2">ATCC 20476 / IMI 206040</strain>
    </source>
</reference>
<protein>
    <submittedName>
        <fullName evidence="1">Uncharacterized protein</fullName>
    </submittedName>
</protein>
<keyword evidence="2" id="KW-1185">Reference proteome</keyword>
<dbReference type="Proteomes" id="UP000005426">
    <property type="component" value="Unassembled WGS sequence"/>
</dbReference>
<evidence type="ECO:0000313" key="2">
    <source>
        <dbReference type="Proteomes" id="UP000005426"/>
    </source>
</evidence>
<proteinExistence type="predicted"/>
<gene>
    <name evidence="1" type="ORF">TRIATDRAFT_298637</name>
</gene>
<comment type="caution">
    <text evidence="1">The sequence shown here is derived from an EMBL/GenBank/DDBJ whole genome shotgun (WGS) entry which is preliminary data.</text>
</comment>
<name>G9NNB5_HYPAI</name>
<evidence type="ECO:0000313" key="1">
    <source>
        <dbReference type="EMBL" id="EHK47564.1"/>
    </source>
</evidence>
<dbReference type="HOGENOM" id="CLU_2558581_0_0_1"/>